<dbReference type="GO" id="GO:0008233">
    <property type="term" value="F:peptidase activity"/>
    <property type="evidence" value="ECO:0007669"/>
    <property type="project" value="UniProtKB-KW"/>
</dbReference>
<dbReference type="NCBIfam" id="NF006053">
    <property type="entry name" value="PRK08201.1"/>
    <property type="match status" value="1"/>
</dbReference>
<keyword evidence="6" id="KW-1185">Reference proteome</keyword>
<dbReference type="GO" id="GO:0046872">
    <property type="term" value="F:metal ion binding"/>
    <property type="evidence" value="ECO:0007669"/>
    <property type="project" value="UniProtKB-KW"/>
</dbReference>
<evidence type="ECO:0000313" key="6">
    <source>
        <dbReference type="Proteomes" id="UP000406256"/>
    </source>
</evidence>
<dbReference type="NCBIfam" id="NF006579">
    <property type="entry name" value="PRK09104.1"/>
    <property type="match status" value="1"/>
</dbReference>
<dbReference type="Pfam" id="PF07687">
    <property type="entry name" value="M20_dimer"/>
    <property type="match status" value="1"/>
</dbReference>
<protein>
    <submittedName>
        <fullName evidence="5">Peptidase M20</fullName>
    </submittedName>
</protein>
<gene>
    <name evidence="5" type="ORF">PAN31108_03586</name>
</gene>
<dbReference type="PANTHER" id="PTHR43270">
    <property type="entry name" value="BETA-ALA-HIS DIPEPTIDASE"/>
    <property type="match status" value="1"/>
</dbReference>
<evidence type="ECO:0000256" key="2">
    <source>
        <dbReference type="ARBA" id="ARBA00022723"/>
    </source>
</evidence>
<dbReference type="SUPFAM" id="SSF53187">
    <property type="entry name" value="Zn-dependent exopeptidases"/>
    <property type="match status" value="1"/>
</dbReference>
<dbReference type="AlphaFoldDB" id="A0A5E4X1B3"/>
<keyword evidence="2" id="KW-0479">Metal-binding</keyword>
<dbReference type="Gene3D" id="3.30.70.360">
    <property type="match status" value="1"/>
</dbReference>
<dbReference type="InterPro" id="IPR011650">
    <property type="entry name" value="Peptidase_M20_dimer"/>
</dbReference>
<dbReference type="InterPro" id="IPR036264">
    <property type="entry name" value="Bact_exopeptidase_dim_dom"/>
</dbReference>
<dbReference type="InterPro" id="IPR051458">
    <property type="entry name" value="Cyt/Met_Dipeptidase"/>
</dbReference>
<proteinExistence type="predicted"/>
<reference evidence="5 6" key="1">
    <citation type="submission" date="2019-08" db="EMBL/GenBank/DDBJ databases">
        <authorList>
            <person name="Peeters C."/>
        </authorList>
    </citation>
    <scope>NUCLEOTIDE SEQUENCE [LARGE SCALE GENOMIC DNA]</scope>
    <source>
        <strain evidence="5 6">LMG 31108</strain>
    </source>
</reference>
<evidence type="ECO:0000259" key="4">
    <source>
        <dbReference type="Pfam" id="PF07687"/>
    </source>
</evidence>
<accession>A0A5E4X1B3</accession>
<evidence type="ECO:0000256" key="3">
    <source>
        <dbReference type="ARBA" id="ARBA00022801"/>
    </source>
</evidence>
<organism evidence="5 6">
    <name type="scientific">Pandoraea anhela</name>
    <dbReference type="NCBI Taxonomy" id="2508295"/>
    <lineage>
        <taxon>Bacteria</taxon>
        <taxon>Pseudomonadati</taxon>
        <taxon>Pseudomonadota</taxon>
        <taxon>Betaproteobacteria</taxon>
        <taxon>Burkholderiales</taxon>
        <taxon>Burkholderiaceae</taxon>
        <taxon>Pandoraea</taxon>
    </lineage>
</organism>
<dbReference type="InterPro" id="IPR002933">
    <property type="entry name" value="Peptidase_M20"/>
</dbReference>
<evidence type="ECO:0000256" key="1">
    <source>
        <dbReference type="ARBA" id="ARBA00022670"/>
    </source>
</evidence>
<keyword evidence="3" id="KW-0378">Hydrolase</keyword>
<dbReference type="SUPFAM" id="SSF55031">
    <property type="entry name" value="Bacterial exopeptidase dimerisation domain"/>
    <property type="match status" value="1"/>
</dbReference>
<dbReference type="PANTHER" id="PTHR43270:SF12">
    <property type="entry name" value="SUCCINYL-DIAMINOPIMELATE DESUCCINYLASE"/>
    <property type="match status" value="1"/>
</dbReference>
<dbReference type="RefSeq" id="WP_150670173.1">
    <property type="nucleotide sequence ID" value="NZ_CABPSB010000014.1"/>
</dbReference>
<sequence length="464" mass="49971">MILSVLDFLHAEHSGIVSRLDTLLRIPSVSPDPQFAPHMQAARAYLRERLRDIGLSNVCELDGGGEPAVFGEWLGAPGKPTIMVYGHYDVQPADPVELWETPAFEPTYKDGRVYARGASDVKGSTVIALEVIAAFLKVHGALPVNVKVFLEGEEETGSPTLPAIIDRYRDRLDVDAVLSADGGRASATVPTINMGARGAGQLEFRVTTAGKDLHSGRYGGCVRNALHEMAVIVASLHRPDGTVAVPGFYADATAPTQRQRDDTAAFPFDPSAFFGDIDAIAHGEPGYTVREQITLRPALDINGMWGGYTGEGGKTIIPNTARAKLTVRTVPGQTSEAVLQAVERHLHTVCREGVQLEILHRFDGAPASTLAPAHPLVRAAEQVLTAEFGKTPLHVRLGASVPITSLFKTRLGVDTLMFGYNLPDEDVHAPNEFFRLTSITQGVRGWAQLLEALGAFPKAAFHPQ</sequence>
<keyword evidence="1" id="KW-0645">Protease</keyword>
<dbReference type="OrthoDB" id="9761532at2"/>
<dbReference type="Gene3D" id="3.40.630.10">
    <property type="entry name" value="Zn peptidases"/>
    <property type="match status" value="1"/>
</dbReference>
<dbReference type="Proteomes" id="UP000406256">
    <property type="component" value="Unassembled WGS sequence"/>
</dbReference>
<dbReference type="EMBL" id="CABPSB010000014">
    <property type="protein sequence ID" value="VVE30111.1"/>
    <property type="molecule type" value="Genomic_DNA"/>
</dbReference>
<dbReference type="Pfam" id="PF01546">
    <property type="entry name" value="Peptidase_M20"/>
    <property type="match status" value="1"/>
</dbReference>
<name>A0A5E4X1B3_9BURK</name>
<evidence type="ECO:0000313" key="5">
    <source>
        <dbReference type="EMBL" id="VVE30111.1"/>
    </source>
</evidence>
<dbReference type="GO" id="GO:0006508">
    <property type="term" value="P:proteolysis"/>
    <property type="evidence" value="ECO:0007669"/>
    <property type="project" value="UniProtKB-KW"/>
</dbReference>
<feature type="domain" description="Peptidase M20 dimerisation" evidence="4">
    <location>
        <begin position="200"/>
        <end position="352"/>
    </location>
</feature>